<dbReference type="SMART" id="SM00903">
    <property type="entry name" value="Flavin_Reduct"/>
    <property type="match status" value="1"/>
</dbReference>
<gene>
    <name evidence="6" type="ORF">O1G22_20240</name>
</gene>
<dbReference type="EMBL" id="CP115300">
    <property type="protein sequence ID" value="WBO69276.1"/>
    <property type="molecule type" value="Genomic_DNA"/>
</dbReference>
<dbReference type="Pfam" id="PF01613">
    <property type="entry name" value="Flavin_Reduct"/>
    <property type="match status" value="1"/>
</dbReference>
<reference evidence="6 7" key="1">
    <citation type="submission" date="2022-12" db="EMBL/GenBank/DDBJ databases">
        <authorList>
            <person name="Mo P."/>
        </authorList>
    </citation>
    <scope>NUCLEOTIDE SEQUENCE [LARGE SCALE GENOMIC DNA]</scope>
    <source>
        <strain evidence="6 7">HUAS 2-6</strain>
    </source>
</reference>
<dbReference type="InterPro" id="IPR002563">
    <property type="entry name" value="Flavin_Rdtase-like_dom"/>
</dbReference>
<dbReference type="Proteomes" id="UP001212326">
    <property type="component" value="Chromosome"/>
</dbReference>
<proteinExistence type="inferred from homology"/>
<comment type="cofactor">
    <cofactor evidence="1">
        <name>FMN</name>
        <dbReference type="ChEBI" id="CHEBI:58210"/>
    </cofactor>
</comment>
<evidence type="ECO:0000256" key="2">
    <source>
        <dbReference type="ARBA" id="ARBA00022630"/>
    </source>
</evidence>
<evidence type="ECO:0000256" key="4">
    <source>
        <dbReference type="ARBA" id="ARBA00038054"/>
    </source>
</evidence>
<evidence type="ECO:0000313" key="6">
    <source>
        <dbReference type="EMBL" id="WBO69276.1"/>
    </source>
</evidence>
<dbReference type="SUPFAM" id="SSF50475">
    <property type="entry name" value="FMN-binding split barrel"/>
    <property type="match status" value="1"/>
</dbReference>
<evidence type="ECO:0000256" key="3">
    <source>
        <dbReference type="ARBA" id="ARBA00022643"/>
    </source>
</evidence>
<name>A0ABY7PF63_9ACTN</name>
<keyword evidence="3" id="KW-0288">FMN</keyword>
<organism evidence="6 7">
    <name type="scientific">Streptomyces camelliae</name>
    <dbReference type="NCBI Taxonomy" id="3004093"/>
    <lineage>
        <taxon>Bacteria</taxon>
        <taxon>Bacillati</taxon>
        <taxon>Actinomycetota</taxon>
        <taxon>Actinomycetes</taxon>
        <taxon>Kitasatosporales</taxon>
        <taxon>Streptomycetaceae</taxon>
        <taxon>Streptomyces</taxon>
    </lineage>
</organism>
<keyword evidence="7" id="KW-1185">Reference proteome</keyword>
<feature type="domain" description="Flavin reductase like" evidence="5">
    <location>
        <begin position="12"/>
        <end position="166"/>
    </location>
</feature>
<comment type="similarity">
    <text evidence="4">Belongs to the flavoredoxin family.</text>
</comment>
<evidence type="ECO:0000256" key="1">
    <source>
        <dbReference type="ARBA" id="ARBA00001917"/>
    </source>
</evidence>
<protein>
    <submittedName>
        <fullName evidence="6">Flavin reductase family protein</fullName>
    </submittedName>
</protein>
<dbReference type="PANTHER" id="PTHR33798">
    <property type="entry name" value="FLAVOPROTEIN OXYGENASE"/>
    <property type="match status" value="1"/>
</dbReference>
<evidence type="ECO:0000259" key="5">
    <source>
        <dbReference type="SMART" id="SM00903"/>
    </source>
</evidence>
<evidence type="ECO:0000313" key="7">
    <source>
        <dbReference type="Proteomes" id="UP001212326"/>
    </source>
</evidence>
<dbReference type="Gene3D" id="2.30.110.10">
    <property type="entry name" value="Electron Transport, Fmn-binding Protein, Chain A"/>
    <property type="match status" value="1"/>
</dbReference>
<dbReference type="PANTHER" id="PTHR33798:SF5">
    <property type="entry name" value="FLAVIN REDUCTASE LIKE DOMAIN-CONTAINING PROTEIN"/>
    <property type="match status" value="1"/>
</dbReference>
<dbReference type="InterPro" id="IPR012349">
    <property type="entry name" value="Split_barrel_FMN-bd"/>
</dbReference>
<sequence length="198" mass="21490">MTAREFYALLTALVVPRPIAWVSTLGRDGVDNLAPHSFFTIASVEPPIVQFTSVGLKDTLRNVEETGEFVVNLACENDFETINATATDFPRGISEFEALGIQREPSLSVGPPRIAGAPAALECRVHSTLRIGDSTLVFGRVVHAAVHREMLVDGHPDIGLLRPLARLGKDEWATLGAVREIKRVRYADRPGPTPSPDA</sequence>
<accession>A0ABY7PF63</accession>
<keyword evidence="2" id="KW-0285">Flavoprotein</keyword>